<protein>
    <submittedName>
        <fullName evidence="3">LysM peptidoglycan-binding domain-containing protein</fullName>
    </submittedName>
</protein>
<dbReference type="InterPro" id="IPR018392">
    <property type="entry name" value="LysM"/>
</dbReference>
<dbReference type="SUPFAM" id="SSF54106">
    <property type="entry name" value="LysM domain"/>
    <property type="match status" value="1"/>
</dbReference>
<proteinExistence type="predicted"/>
<evidence type="ECO:0000313" key="3">
    <source>
        <dbReference type="EMBL" id="NBI30208.1"/>
    </source>
</evidence>
<evidence type="ECO:0000256" key="1">
    <source>
        <dbReference type="SAM" id="MobiDB-lite"/>
    </source>
</evidence>
<feature type="region of interest" description="Disordered" evidence="1">
    <location>
        <begin position="63"/>
        <end position="84"/>
    </location>
</feature>
<feature type="compositionally biased region" description="Basic residues" evidence="1">
    <location>
        <begin position="75"/>
        <end position="84"/>
    </location>
</feature>
<dbReference type="Gene3D" id="3.10.350.10">
    <property type="entry name" value="LysM domain"/>
    <property type="match status" value="1"/>
</dbReference>
<dbReference type="InterPro" id="IPR036779">
    <property type="entry name" value="LysM_dom_sf"/>
</dbReference>
<dbReference type="RefSeq" id="WP_160647019.1">
    <property type="nucleotide sequence ID" value="NZ_SIJB01000030.1"/>
</dbReference>
<sequence>MITHIVKRGENLLTISQRYGVSIRSIVDQNKITNAETYEGDRLSIPVSTDSEFYQQTKMADANQLTTPKPNIQPRPKKPSPFSRKRKRFFWA</sequence>
<evidence type="ECO:0000313" key="4">
    <source>
        <dbReference type="Proteomes" id="UP000448943"/>
    </source>
</evidence>
<dbReference type="SMART" id="SM00257">
    <property type="entry name" value="LysM"/>
    <property type="match status" value="1"/>
</dbReference>
<feature type="domain" description="LysM" evidence="2">
    <location>
        <begin position="2"/>
        <end position="45"/>
    </location>
</feature>
<dbReference type="PROSITE" id="PS51782">
    <property type="entry name" value="LYSM"/>
    <property type="match status" value="1"/>
</dbReference>
<dbReference type="Proteomes" id="UP000448943">
    <property type="component" value="Unassembled WGS sequence"/>
</dbReference>
<dbReference type="OrthoDB" id="2033517at2"/>
<name>A0A6N9Q5T1_9BACL</name>
<organism evidence="3 4">
    <name type="scientific">Chengkuizengella marina</name>
    <dbReference type="NCBI Taxonomy" id="2507566"/>
    <lineage>
        <taxon>Bacteria</taxon>
        <taxon>Bacillati</taxon>
        <taxon>Bacillota</taxon>
        <taxon>Bacilli</taxon>
        <taxon>Bacillales</taxon>
        <taxon>Paenibacillaceae</taxon>
        <taxon>Chengkuizengella</taxon>
    </lineage>
</organism>
<evidence type="ECO:0000259" key="2">
    <source>
        <dbReference type="PROSITE" id="PS51782"/>
    </source>
</evidence>
<comment type="caution">
    <text evidence="3">The sequence shown here is derived from an EMBL/GenBank/DDBJ whole genome shotgun (WGS) entry which is preliminary data.</text>
</comment>
<dbReference type="CDD" id="cd00118">
    <property type="entry name" value="LysM"/>
    <property type="match status" value="1"/>
</dbReference>
<dbReference type="AlphaFoldDB" id="A0A6N9Q5T1"/>
<reference evidence="3 4" key="1">
    <citation type="submission" date="2019-01" db="EMBL/GenBank/DDBJ databases">
        <title>Chengkuizengella sp. nov., isolated from deep-sea sediment of East Pacific Ocean.</title>
        <authorList>
            <person name="Yang J."/>
            <person name="Lai Q."/>
            <person name="Shao Z."/>
        </authorList>
    </citation>
    <scope>NUCLEOTIDE SEQUENCE [LARGE SCALE GENOMIC DNA]</scope>
    <source>
        <strain evidence="3 4">YPA3-1-1</strain>
    </source>
</reference>
<keyword evidence="4" id="KW-1185">Reference proteome</keyword>
<gene>
    <name evidence="3" type="ORF">ERL59_14760</name>
</gene>
<dbReference type="EMBL" id="SIJB01000030">
    <property type="protein sequence ID" value="NBI30208.1"/>
    <property type="molecule type" value="Genomic_DNA"/>
</dbReference>
<dbReference type="Pfam" id="PF01476">
    <property type="entry name" value="LysM"/>
    <property type="match status" value="1"/>
</dbReference>
<accession>A0A6N9Q5T1</accession>